<evidence type="ECO:0000256" key="1">
    <source>
        <dbReference type="ARBA" id="ARBA00008596"/>
    </source>
</evidence>
<comment type="similarity">
    <text evidence="1 4">Belongs to the eukaryotic ribosomal protein eS26 family.</text>
</comment>
<dbReference type="Pfam" id="PF01283">
    <property type="entry name" value="Ribosomal_S26e"/>
    <property type="match status" value="1"/>
</dbReference>
<dbReference type="OrthoDB" id="10262653at2759"/>
<feature type="non-terminal residue" evidence="6">
    <location>
        <position position="104"/>
    </location>
</feature>
<evidence type="ECO:0000256" key="5">
    <source>
        <dbReference type="SAM" id="MobiDB-lite"/>
    </source>
</evidence>
<evidence type="ECO:0000256" key="4">
    <source>
        <dbReference type="RuleBase" id="RU363128"/>
    </source>
</evidence>
<keyword evidence="3 4" id="KW-0687">Ribonucleoprotein</keyword>
<gene>
    <name evidence="6" type="ORF">CUNI_LOCUS5648</name>
</gene>
<dbReference type="PANTHER" id="PTHR12538">
    <property type="entry name" value="40S RIBOSOMAL PROTEIN S26"/>
    <property type="match status" value="1"/>
</dbReference>
<sequence>TTDATKKGRGHVKYVRCTNCDRCVPKDKTIKKCVIINIVEATAVSDISDAGVDEIHSRVARNRSKEARKNQTPPFRFRPGSGKVKVRRMSWKMRGGGGGRERHQ</sequence>
<evidence type="ECO:0000256" key="3">
    <source>
        <dbReference type="ARBA" id="ARBA00023274"/>
    </source>
</evidence>
<dbReference type="GO" id="GO:0022627">
    <property type="term" value="C:cytosolic small ribosomal subunit"/>
    <property type="evidence" value="ECO:0007669"/>
    <property type="project" value="TreeGrafter"/>
</dbReference>
<dbReference type="InterPro" id="IPR000892">
    <property type="entry name" value="Ribosomal_eS26"/>
</dbReference>
<dbReference type="AlphaFoldDB" id="A0A8S3YY60"/>
<keyword evidence="2 4" id="KW-0689">Ribosomal protein</keyword>
<evidence type="ECO:0000256" key="2">
    <source>
        <dbReference type="ARBA" id="ARBA00022980"/>
    </source>
</evidence>
<dbReference type="Gene3D" id="3.30.1740.20">
    <property type="entry name" value="Ribosomal protein S26e"/>
    <property type="match status" value="2"/>
</dbReference>
<feature type="region of interest" description="Disordered" evidence="5">
    <location>
        <begin position="62"/>
        <end position="104"/>
    </location>
</feature>
<organism evidence="6 7">
    <name type="scientific">Candidula unifasciata</name>
    <dbReference type="NCBI Taxonomy" id="100452"/>
    <lineage>
        <taxon>Eukaryota</taxon>
        <taxon>Metazoa</taxon>
        <taxon>Spiralia</taxon>
        <taxon>Lophotrochozoa</taxon>
        <taxon>Mollusca</taxon>
        <taxon>Gastropoda</taxon>
        <taxon>Heterobranchia</taxon>
        <taxon>Euthyneura</taxon>
        <taxon>Panpulmonata</taxon>
        <taxon>Eupulmonata</taxon>
        <taxon>Stylommatophora</taxon>
        <taxon>Helicina</taxon>
        <taxon>Helicoidea</taxon>
        <taxon>Geomitridae</taxon>
        <taxon>Candidula</taxon>
    </lineage>
</organism>
<reference evidence="6" key="1">
    <citation type="submission" date="2021-04" db="EMBL/GenBank/DDBJ databases">
        <authorList>
            <consortium name="Molecular Ecology Group"/>
        </authorList>
    </citation>
    <scope>NUCLEOTIDE SEQUENCE</scope>
</reference>
<name>A0A8S3YY60_9EUPU</name>
<keyword evidence="7" id="KW-1185">Reference proteome</keyword>
<protein>
    <recommendedName>
        <fullName evidence="4">40S ribosomal protein S26</fullName>
    </recommendedName>
</protein>
<dbReference type="PANTHER" id="PTHR12538:SF0">
    <property type="entry name" value="40S RIBOSOMAL PROTEIN S26"/>
    <property type="match status" value="1"/>
</dbReference>
<dbReference type="GO" id="GO:0003735">
    <property type="term" value="F:structural constituent of ribosome"/>
    <property type="evidence" value="ECO:0007669"/>
    <property type="project" value="InterPro"/>
</dbReference>
<evidence type="ECO:0000313" key="6">
    <source>
        <dbReference type="EMBL" id="CAG5120090.1"/>
    </source>
</evidence>
<proteinExistence type="inferred from homology"/>
<accession>A0A8S3YY60</accession>
<dbReference type="GO" id="GO:0006412">
    <property type="term" value="P:translation"/>
    <property type="evidence" value="ECO:0007669"/>
    <property type="project" value="InterPro"/>
</dbReference>
<dbReference type="InterPro" id="IPR038551">
    <property type="entry name" value="Ribosomal_eS26_sf"/>
</dbReference>
<evidence type="ECO:0000313" key="7">
    <source>
        <dbReference type="Proteomes" id="UP000678393"/>
    </source>
</evidence>
<dbReference type="EMBL" id="CAJHNH020000831">
    <property type="protein sequence ID" value="CAG5120090.1"/>
    <property type="molecule type" value="Genomic_DNA"/>
</dbReference>
<dbReference type="GO" id="GO:0003729">
    <property type="term" value="F:mRNA binding"/>
    <property type="evidence" value="ECO:0007669"/>
    <property type="project" value="TreeGrafter"/>
</dbReference>
<dbReference type="Proteomes" id="UP000678393">
    <property type="component" value="Unassembled WGS sequence"/>
</dbReference>
<comment type="caution">
    <text evidence="6">The sequence shown here is derived from an EMBL/GenBank/DDBJ whole genome shotgun (WGS) entry which is preliminary data.</text>
</comment>